<feature type="region of interest" description="Disordered" evidence="1">
    <location>
        <begin position="88"/>
        <end position="135"/>
    </location>
</feature>
<evidence type="ECO:0000313" key="3">
    <source>
        <dbReference type="Proteomes" id="UP000070501"/>
    </source>
</evidence>
<dbReference type="EMBL" id="KQ964245">
    <property type="protein sequence ID" value="KXJ97367.1"/>
    <property type="molecule type" value="Genomic_DNA"/>
</dbReference>
<organism evidence="2 3">
    <name type="scientific">Microdochium bolleyi</name>
    <dbReference type="NCBI Taxonomy" id="196109"/>
    <lineage>
        <taxon>Eukaryota</taxon>
        <taxon>Fungi</taxon>
        <taxon>Dikarya</taxon>
        <taxon>Ascomycota</taxon>
        <taxon>Pezizomycotina</taxon>
        <taxon>Sordariomycetes</taxon>
        <taxon>Xylariomycetidae</taxon>
        <taxon>Xylariales</taxon>
        <taxon>Microdochiaceae</taxon>
        <taxon>Microdochium</taxon>
    </lineage>
</organism>
<dbReference type="OrthoDB" id="3515175at2759"/>
<reference evidence="3" key="1">
    <citation type="submission" date="2016-02" db="EMBL/GenBank/DDBJ databases">
        <title>Draft genome sequence of Microdochium bolleyi, a fungal endophyte of beachgrass.</title>
        <authorList>
            <consortium name="DOE Joint Genome Institute"/>
            <person name="David A.S."/>
            <person name="May G."/>
            <person name="Haridas S."/>
            <person name="Lim J."/>
            <person name="Wang M."/>
            <person name="Labutti K."/>
            <person name="Lipzen A."/>
            <person name="Barry K."/>
            <person name="Grigoriev I.V."/>
        </authorList>
    </citation>
    <scope>NUCLEOTIDE SEQUENCE [LARGE SCALE GENOMIC DNA]</scope>
    <source>
        <strain evidence="3">J235TASD1</strain>
    </source>
</reference>
<feature type="compositionally biased region" description="Low complexity" evidence="1">
    <location>
        <begin position="93"/>
        <end position="102"/>
    </location>
</feature>
<sequence length="856" mass="93202">MVHKLQIYVVARVGSYYRSLATVLLNWLRGGSADPAASRGLTSFGVVETSLRLLEIFSALGNRECLRQELRLAGVDVAPAWGRPRRLRAETLPSSSSSSPSPQKQKRTEHTDRYRPFFPGGAADDDVSPPTRPDDLYEQFRRPCPFPFITTCLLVGASVDPHKGTIKRALEQPYGIAFNQTRNEGALVVLDITDLDQCRYGFVFVPWWRAEEDGHHDNDREVDDLPGLHHTPLSGRQYLEAYHPAAGVSVGGRWQQPGQQSQQRRGRCAEMAAEMATKAAAAESGMLAILDQFGVLRDDCLRKLWPFHEYWQPPRQDTPQEQSPVRSAQGAELQHALKDTPNMSSLKATAFGTVVDFMLAEAPRNSPPDMTLLDDIAKMPDFQACLRACLENRAAAVAGNPSRGVELLQLAFAGQEHLDLAPYHGLAIGQITKILSNAKIRDSIDVLSLAAGTLRTAAEFGQLAGALPPRGISGFFLMELPARDGDTFDPAAAYRILRHAVREKLVLGPVLSHGVRRIPWLDDDVAENTAPAAPQEPAMRDGGGGALGSVTQLLFQHPPTHDDPLRLATVETVFLGDAMLQPARLVFGLLNMLRCRILHGSAVDTLPNAAFCFASAPGSSSHGYTSRRATDINPLPAEMYAIGRSPSRHRGVGDFPLDARLRDLAPGQWTVVVAQHQAPPAHAASGGSADDMARALSTLVEHGTLWTPWTRTFRVALVRLKPGADSVRACTASSWTLATAALEVISLEEYVGRYTSPDLAAEFDAAVQDLQRFRDRRRPERPTAAPAAAGPGAATNLLLENSGRIRPILSSMTADEAAEILREALRRVDLVEAELAPHLPRCGHRACTCEGLSLEL</sequence>
<dbReference type="AlphaFoldDB" id="A0A136JJR4"/>
<protein>
    <submittedName>
        <fullName evidence="2">Uncharacterized protein</fullName>
    </submittedName>
</protein>
<dbReference type="InParanoid" id="A0A136JJR4"/>
<dbReference type="STRING" id="196109.A0A136JJR4"/>
<name>A0A136JJR4_9PEZI</name>
<evidence type="ECO:0000313" key="2">
    <source>
        <dbReference type="EMBL" id="KXJ97367.1"/>
    </source>
</evidence>
<keyword evidence="3" id="KW-1185">Reference proteome</keyword>
<feature type="compositionally biased region" description="Basic and acidic residues" evidence="1">
    <location>
        <begin position="106"/>
        <end position="115"/>
    </location>
</feature>
<gene>
    <name evidence="2" type="ORF">Micbo1qcDRAFT_171063</name>
</gene>
<evidence type="ECO:0000256" key="1">
    <source>
        <dbReference type="SAM" id="MobiDB-lite"/>
    </source>
</evidence>
<dbReference type="Proteomes" id="UP000070501">
    <property type="component" value="Unassembled WGS sequence"/>
</dbReference>
<proteinExistence type="predicted"/>
<accession>A0A136JJR4</accession>